<dbReference type="AlphaFoldDB" id="A0A0S4WQG7"/>
<gene>
    <name evidence="1" type="ORF">RUN215_v1_180006</name>
</gene>
<dbReference type="EMBL" id="LN899820">
    <property type="protein sequence ID" value="CUV53683.1"/>
    <property type="molecule type" value="Genomic_DNA"/>
</dbReference>
<name>A0A0S4WQG7_RALSL</name>
<evidence type="ECO:0000313" key="1">
    <source>
        <dbReference type="EMBL" id="CUV53683.1"/>
    </source>
</evidence>
<organism evidence="1">
    <name type="scientific">Ralstonia solanacearum</name>
    <name type="common">Pseudomonas solanacearum</name>
    <dbReference type="NCBI Taxonomy" id="305"/>
    <lineage>
        <taxon>Bacteria</taxon>
        <taxon>Pseudomonadati</taxon>
        <taxon>Pseudomonadota</taxon>
        <taxon>Betaproteobacteria</taxon>
        <taxon>Burkholderiales</taxon>
        <taxon>Burkholderiaceae</taxon>
        <taxon>Ralstonia</taxon>
        <taxon>Ralstonia solanacearum species complex</taxon>
    </lineage>
</organism>
<sequence>MFAAFTACQSQRNTSNAKHLRVLFFFEEMTVSMSFTSRIKKEMTEGIVRAILEDAQYRVIDSGIEKVLRELSCLTSAEYGALGYPDAMSHLPDFTVMNREQTTKQLVEVKYRTSWKKELLLEVEDQVKIFGEIVLVSVNAKAPDPNGHNLPARFLRCCRLKYDGGIYKVELNRQNKDKSTYQVWEPVKALNDGTWLWWAMRPLHEVFSQLKEDSNKETLFHAVEALAGILEQ</sequence>
<proteinExistence type="predicted"/>
<reference evidence="1" key="1">
    <citation type="submission" date="2015-10" db="EMBL/GenBank/DDBJ databases">
        <authorList>
            <person name="Gilbert D.G."/>
        </authorList>
    </citation>
    <scope>NUCLEOTIDE SEQUENCE</scope>
    <source>
        <strain evidence="1">Phyl III-seqv23</strain>
    </source>
</reference>
<protein>
    <submittedName>
        <fullName evidence="1">Uncharacterized protein</fullName>
    </submittedName>
</protein>
<accession>A0A0S4WQG7</accession>